<gene>
    <name evidence="7" type="ORF">RIF29_06090</name>
</gene>
<evidence type="ECO:0000313" key="8">
    <source>
        <dbReference type="Proteomes" id="UP001372338"/>
    </source>
</evidence>
<dbReference type="PANTHER" id="PTHR45619">
    <property type="entry name" value="SERINE/THREONINE-PROTEIN PHOSPHATASE PP2A-RELATED"/>
    <property type="match status" value="1"/>
</dbReference>
<dbReference type="InterPro" id="IPR006186">
    <property type="entry name" value="Ser/Thr-sp_prot-phosphatase"/>
</dbReference>
<dbReference type="Proteomes" id="UP001372338">
    <property type="component" value="Unassembled WGS sequence"/>
</dbReference>
<reference evidence="7 8" key="1">
    <citation type="submission" date="2024-01" db="EMBL/GenBank/DDBJ databases">
        <title>The genomes of 5 underutilized Papilionoideae crops provide insights into root nodulation and disease resistanc.</title>
        <authorList>
            <person name="Yuan L."/>
        </authorList>
    </citation>
    <scope>NUCLEOTIDE SEQUENCE [LARGE SCALE GENOMIC DNA]</scope>
    <source>
        <strain evidence="7">ZHUSHIDOU_FW_LH</strain>
        <tissue evidence="7">Leaf</tissue>
    </source>
</reference>
<dbReference type="PRINTS" id="PR00114">
    <property type="entry name" value="STPHPHTASE"/>
</dbReference>
<keyword evidence="2" id="KW-0479">Metal-binding</keyword>
<evidence type="ECO:0000259" key="6">
    <source>
        <dbReference type="SMART" id="SM00156"/>
    </source>
</evidence>
<dbReference type="InterPro" id="IPR029052">
    <property type="entry name" value="Metallo-depent_PP-like"/>
</dbReference>
<dbReference type="InterPro" id="IPR004843">
    <property type="entry name" value="Calcineurin-like_PHP"/>
</dbReference>
<dbReference type="Gene3D" id="3.60.21.10">
    <property type="match status" value="1"/>
</dbReference>
<dbReference type="Pfam" id="PF00149">
    <property type="entry name" value="Metallophos"/>
    <property type="match status" value="1"/>
</dbReference>
<protein>
    <recommendedName>
        <fullName evidence="1">protein-serine/threonine phosphatase</fullName>
        <ecNumber evidence="1">3.1.3.16</ecNumber>
    </recommendedName>
</protein>
<dbReference type="EMBL" id="JAYWIO010000001">
    <property type="protein sequence ID" value="KAK7291164.1"/>
    <property type="molecule type" value="Genomic_DNA"/>
</dbReference>
<evidence type="ECO:0000256" key="5">
    <source>
        <dbReference type="SAM" id="Phobius"/>
    </source>
</evidence>
<evidence type="ECO:0000313" key="7">
    <source>
        <dbReference type="EMBL" id="KAK7291164.1"/>
    </source>
</evidence>
<evidence type="ECO:0000256" key="1">
    <source>
        <dbReference type="ARBA" id="ARBA00013081"/>
    </source>
</evidence>
<name>A0AAN9J3K4_CROPI</name>
<comment type="caution">
    <text evidence="7">The sequence shown here is derived from an EMBL/GenBank/DDBJ whole genome shotgun (WGS) entry which is preliminary data.</text>
</comment>
<proteinExistence type="predicted"/>
<dbReference type="InterPro" id="IPR047129">
    <property type="entry name" value="PPA2-like"/>
</dbReference>
<dbReference type="SUPFAM" id="SSF56300">
    <property type="entry name" value="Metallo-dependent phosphatases"/>
    <property type="match status" value="1"/>
</dbReference>
<keyword evidence="4" id="KW-0464">Manganese</keyword>
<dbReference type="AlphaFoldDB" id="A0AAN9J3K4"/>
<evidence type="ECO:0000256" key="4">
    <source>
        <dbReference type="ARBA" id="ARBA00023211"/>
    </source>
</evidence>
<sequence>MSCEMLFRKMVRGLCDKAKEILMEESNVQPVKSPVTICGDIHGQFHDLAELFRIGGKCPDTNYLFMGDYVDRGYYSVETVTECIVGLDQNIRWLGQWSVELLEFWNFARINVLQLQAGFLIFCYVVYVSFTGHRNVERSAFSFCVAYVSFLKMMIFITFFKKIKIKNITKLMKQLL</sequence>
<organism evidence="7 8">
    <name type="scientific">Crotalaria pallida</name>
    <name type="common">Smooth rattlebox</name>
    <name type="synonym">Crotalaria striata</name>
    <dbReference type="NCBI Taxonomy" id="3830"/>
    <lineage>
        <taxon>Eukaryota</taxon>
        <taxon>Viridiplantae</taxon>
        <taxon>Streptophyta</taxon>
        <taxon>Embryophyta</taxon>
        <taxon>Tracheophyta</taxon>
        <taxon>Spermatophyta</taxon>
        <taxon>Magnoliopsida</taxon>
        <taxon>eudicotyledons</taxon>
        <taxon>Gunneridae</taxon>
        <taxon>Pentapetalae</taxon>
        <taxon>rosids</taxon>
        <taxon>fabids</taxon>
        <taxon>Fabales</taxon>
        <taxon>Fabaceae</taxon>
        <taxon>Papilionoideae</taxon>
        <taxon>50 kb inversion clade</taxon>
        <taxon>genistoids sensu lato</taxon>
        <taxon>core genistoids</taxon>
        <taxon>Crotalarieae</taxon>
        <taxon>Crotalaria</taxon>
    </lineage>
</organism>
<evidence type="ECO:0000256" key="3">
    <source>
        <dbReference type="ARBA" id="ARBA00022801"/>
    </source>
</evidence>
<feature type="domain" description="Serine/threonine specific protein phosphatases" evidence="6">
    <location>
        <begin position="6"/>
        <end position="164"/>
    </location>
</feature>
<feature type="transmembrane region" description="Helical" evidence="5">
    <location>
        <begin position="140"/>
        <end position="160"/>
    </location>
</feature>
<feature type="transmembrane region" description="Helical" evidence="5">
    <location>
        <begin position="110"/>
        <end position="128"/>
    </location>
</feature>
<evidence type="ECO:0000256" key="2">
    <source>
        <dbReference type="ARBA" id="ARBA00022723"/>
    </source>
</evidence>
<dbReference type="SMART" id="SM00156">
    <property type="entry name" value="PP2Ac"/>
    <property type="match status" value="1"/>
</dbReference>
<keyword evidence="5" id="KW-0472">Membrane</keyword>
<accession>A0AAN9J3K4</accession>
<dbReference type="EC" id="3.1.3.16" evidence="1"/>
<keyword evidence="3" id="KW-0378">Hydrolase</keyword>
<dbReference type="GO" id="GO:0046872">
    <property type="term" value="F:metal ion binding"/>
    <property type="evidence" value="ECO:0007669"/>
    <property type="project" value="UniProtKB-KW"/>
</dbReference>
<dbReference type="GO" id="GO:0004722">
    <property type="term" value="F:protein serine/threonine phosphatase activity"/>
    <property type="evidence" value="ECO:0007669"/>
    <property type="project" value="UniProtKB-EC"/>
</dbReference>
<keyword evidence="5" id="KW-1133">Transmembrane helix</keyword>
<keyword evidence="5" id="KW-0812">Transmembrane</keyword>
<keyword evidence="8" id="KW-1185">Reference proteome</keyword>